<keyword evidence="1" id="KW-0560">Oxidoreductase</keyword>
<dbReference type="Pfam" id="PF00248">
    <property type="entry name" value="Aldo_ket_red"/>
    <property type="match status" value="1"/>
</dbReference>
<proteinExistence type="predicted"/>
<organism evidence="3 4">
    <name type="scientific">Escherichia coli DORA_A_5_14_21</name>
    <dbReference type="NCBI Taxonomy" id="1403943"/>
    <lineage>
        <taxon>Bacteria</taxon>
        <taxon>Pseudomonadati</taxon>
        <taxon>Pseudomonadota</taxon>
        <taxon>Gammaproteobacteria</taxon>
        <taxon>Enterobacterales</taxon>
        <taxon>Enterobacteriaceae</taxon>
        <taxon>Escherichia</taxon>
    </lineage>
</organism>
<dbReference type="SUPFAM" id="SSF51430">
    <property type="entry name" value="NAD(P)-linked oxidoreductase"/>
    <property type="match status" value="1"/>
</dbReference>
<dbReference type="InterPro" id="IPR023210">
    <property type="entry name" value="NADP_OxRdtase_dom"/>
</dbReference>
<reference evidence="3 4" key="1">
    <citation type="submission" date="2013-12" db="EMBL/GenBank/DDBJ databases">
        <title>A Varibaculum cambriense genome reconstructed from a premature infant gut community with otherwise low bacterial novelty that shifts toward anaerobic metabolism during the third week of life.</title>
        <authorList>
            <person name="Brown C.T."/>
            <person name="Sharon I."/>
            <person name="Thomas B.C."/>
            <person name="Castelle C.J."/>
            <person name="Morowitz M.J."/>
            <person name="Banfield J.F."/>
        </authorList>
    </citation>
    <scope>NUCLEOTIDE SEQUENCE [LARGE SCALE GENOMIC DNA]</scope>
    <source>
        <strain evidence="4">DORA_A_5_14_21</strain>
    </source>
</reference>
<dbReference type="PANTHER" id="PTHR43364">
    <property type="entry name" value="NADH-SPECIFIC METHYLGLYOXAL REDUCTASE-RELATED"/>
    <property type="match status" value="1"/>
</dbReference>
<dbReference type="Gene3D" id="3.20.20.100">
    <property type="entry name" value="NADP-dependent oxidoreductase domain"/>
    <property type="match status" value="1"/>
</dbReference>
<feature type="domain" description="NADP-dependent oxidoreductase" evidence="2">
    <location>
        <begin position="16"/>
        <end position="76"/>
    </location>
</feature>
<dbReference type="EMBL" id="AZLZ01000067">
    <property type="protein sequence ID" value="ETJ28563.1"/>
    <property type="molecule type" value="Genomic_DNA"/>
</dbReference>
<dbReference type="InterPro" id="IPR036812">
    <property type="entry name" value="NAD(P)_OxRdtase_dom_sf"/>
</dbReference>
<dbReference type="InterPro" id="IPR050523">
    <property type="entry name" value="AKR_Detox_Biosynth"/>
</dbReference>
<dbReference type="Proteomes" id="UP000018853">
    <property type="component" value="Unassembled WGS sequence"/>
</dbReference>
<comment type="caution">
    <text evidence="3">The sequence shown here is derived from an EMBL/GenBank/DDBJ whole genome shotgun (WGS) entry which is preliminary data.</text>
</comment>
<protein>
    <submittedName>
        <fullName evidence="3">Oxidoreductase, aldo/keto reductase family</fullName>
    </submittedName>
</protein>
<dbReference type="PANTHER" id="PTHR43364:SF4">
    <property type="entry name" value="NAD(P)-LINKED OXIDOREDUCTASE SUPERFAMILY PROTEIN"/>
    <property type="match status" value="1"/>
</dbReference>
<evidence type="ECO:0000313" key="4">
    <source>
        <dbReference type="Proteomes" id="UP000018853"/>
    </source>
</evidence>
<feature type="non-terminal residue" evidence="3">
    <location>
        <position position="79"/>
    </location>
</feature>
<name>W1XE06_ECOLX</name>
<gene>
    <name evidence="3" type="ORF">Q609_ECAC00067G0001</name>
</gene>
<dbReference type="AlphaFoldDB" id="W1XE06"/>
<sequence length="79" mass="8698">MQYHRIPHSSLEVSTLGLGTMTFGEQNSEADAHAQLDYAVAQGINLIDVAEMYPVPPRPETQGLTETYVGNWLAKHGSR</sequence>
<evidence type="ECO:0000313" key="3">
    <source>
        <dbReference type="EMBL" id="ETJ28563.1"/>
    </source>
</evidence>
<dbReference type="GO" id="GO:0016491">
    <property type="term" value="F:oxidoreductase activity"/>
    <property type="evidence" value="ECO:0007669"/>
    <property type="project" value="UniProtKB-KW"/>
</dbReference>
<evidence type="ECO:0000259" key="2">
    <source>
        <dbReference type="Pfam" id="PF00248"/>
    </source>
</evidence>
<evidence type="ECO:0000256" key="1">
    <source>
        <dbReference type="ARBA" id="ARBA00023002"/>
    </source>
</evidence>
<accession>W1XE06</accession>